<evidence type="ECO:0000256" key="1">
    <source>
        <dbReference type="ARBA" id="ARBA00004496"/>
    </source>
</evidence>
<feature type="compositionally biased region" description="Pro residues" evidence="9">
    <location>
        <begin position="493"/>
        <end position="518"/>
    </location>
</feature>
<comment type="function">
    <text evidence="8">Binds the poly(A) tail of mRNA.</text>
</comment>
<dbReference type="FunFam" id="3.30.70.330:FF:000091">
    <property type="entry name" value="Polyadenylate-binding protein"/>
    <property type="match status" value="1"/>
</dbReference>
<evidence type="ECO:0000256" key="2">
    <source>
        <dbReference type="ARBA" id="ARBA00008557"/>
    </source>
</evidence>
<dbReference type="OMA" id="GKEMYVG"/>
<sequence>MATVAPEIVVKPASLYVGDLDKDVTEAQLYEVFIQVGPVASIRVCRDAVTRRSLGYGYVNFNASVDEKAAERAMEALNFTPLNGKPMRIMYSHRDPSSRKSGVGNIFIKNLDESIDTKALYDTFSQFGTILSCKVASDGAKSKGYGFVHFEKDEAAQLAIEKVNGMLLENKPVYVGPFQKKTERQTSGSEPTFTNVFVKNLDLEVTEEELRAKFEEHGPLKNLVIMVDDKGKSRGFGFVNFEKAEDAKNAVEALNGLQVKSKALFVGRAQKKAEREEALRKQFEEKRQERIQKYQSVNLYVKNLDDAIDDNKLREEFSAYGTITSARVMKGEKGASRGFGFVCFSAPEEATKAVTEMNGKILLSKPIYVALAQRREMRKAQLAQQWSQQAALMGQRPVGAPPLPGTGGMYPPGTPIFYAAPGMLPPGAQRQGMLYQPMVPRGGWRGPRPGYAPVPQFGGPPGQRQPRQNRQQRQNGPPQQQRPNAKNQQQQPNGPPPAGPVPAPNGVPVPGPVMVPNGPVPAPQTAGVLPVPTMLPTDAPLSASLLAAAAPAQQKNILGEKLYPLVHRLQPELAGKITGMLLEMDNSELLLLLESSEALNLKVHEAIDVLRQHTGLAEDAPVEAVAPAVQEVAVN</sequence>
<feature type="domain" description="RRM" evidence="10">
    <location>
        <begin position="194"/>
        <end position="271"/>
    </location>
</feature>
<dbReference type="GO" id="GO:0005829">
    <property type="term" value="C:cytosol"/>
    <property type="evidence" value="ECO:0000318"/>
    <property type="project" value="GO_Central"/>
</dbReference>
<dbReference type="PANTHER" id="PTHR24012">
    <property type="entry name" value="RNA BINDING PROTEIN"/>
    <property type="match status" value="1"/>
</dbReference>
<comment type="subcellular location">
    <subcellularLocation>
        <location evidence="1 8">Cytoplasm</location>
    </subcellularLocation>
</comment>
<dbReference type="SUPFAM" id="SSF54928">
    <property type="entry name" value="RNA-binding domain, RBD"/>
    <property type="match status" value="2"/>
</dbReference>
<dbReference type="CDD" id="cd12379">
    <property type="entry name" value="RRM2_I_PABPs"/>
    <property type="match status" value="1"/>
</dbReference>
<dbReference type="Gene3D" id="1.10.1900.10">
    <property type="entry name" value="c-terminal domain of poly(a) binding protein"/>
    <property type="match status" value="1"/>
</dbReference>
<dbReference type="GO" id="GO:0006417">
    <property type="term" value="P:regulation of translation"/>
    <property type="evidence" value="ECO:0007669"/>
    <property type="project" value="UniProtKB-KW"/>
</dbReference>
<dbReference type="CDD" id="cd12381">
    <property type="entry name" value="RRM4_I_PABPs"/>
    <property type="match status" value="1"/>
</dbReference>
<dbReference type="SMART" id="SM00517">
    <property type="entry name" value="PolyA"/>
    <property type="match status" value="1"/>
</dbReference>
<organism evidence="12 13">
    <name type="scientific">Klebsormidium nitens</name>
    <name type="common">Green alga</name>
    <name type="synonym">Ulothrix nitens</name>
    <dbReference type="NCBI Taxonomy" id="105231"/>
    <lineage>
        <taxon>Eukaryota</taxon>
        <taxon>Viridiplantae</taxon>
        <taxon>Streptophyta</taxon>
        <taxon>Klebsormidiophyceae</taxon>
        <taxon>Klebsormidiales</taxon>
        <taxon>Klebsormidiaceae</taxon>
        <taxon>Klebsormidium</taxon>
    </lineage>
</organism>
<dbReference type="GO" id="GO:0008266">
    <property type="term" value="F:poly(U) RNA binding"/>
    <property type="evidence" value="ECO:0000318"/>
    <property type="project" value="GO_Central"/>
</dbReference>
<dbReference type="Pfam" id="PF00076">
    <property type="entry name" value="RRM_1"/>
    <property type="match status" value="4"/>
</dbReference>
<dbReference type="STRING" id="105231.A0A1Y1HZC1"/>
<keyword evidence="3 8" id="KW-0963">Cytoplasm</keyword>
<dbReference type="Gene3D" id="3.30.70.330">
    <property type="match status" value="4"/>
</dbReference>
<dbReference type="InterPro" id="IPR035979">
    <property type="entry name" value="RBD_domain_sf"/>
</dbReference>
<protein>
    <recommendedName>
        <fullName evidence="8">Polyadenylate-binding protein</fullName>
        <shortName evidence="8">PABP</shortName>
    </recommendedName>
</protein>
<dbReference type="CDD" id="cd12378">
    <property type="entry name" value="RRM1_I_PABPs"/>
    <property type="match status" value="1"/>
</dbReference>
<reference evidence="12 13" key="1">
    <citation type="journal article" date="2014" name="Nat. Commun.">
        <title>Klebsormidium flaccidum genome reveals primary factors for plant terrestrial adaptation.</title>
        <authorList>
            <person name="Hori K."/>
            <person name="Maruyama F."/>
            <person name="Fujisawa T."/>
            <person name="Togashi T."/>
            <person name="Yamamoto N."/>
            <person name="Seo M."/>
            <person name="Sato S."/>
            <person name="Yamada T."/>
            <person name="Mori H."/>
            <person name="Tajima N."/>
            <person name="Moriyama T."/>
            <person name="Ikeuchi M."/>
            <person name="Watanabe M."/>
            <person name="Wada H."/>
            <person name="Kobayashi K."/>
            <person name="Saito M."/>
            <person name="Masuda T."/>
            <person name="Sasaki-Sekimoto Y."/>
            <person name="Mashiguchi K."/>
            <person name="Awai K."/>
            <person name="Shimojima M."/>
            <person name="Masuda S."/>
            <person name="Iwai M."/>
            <person name="Nobusawa T."/>
            <person name="Narise T."/>
            <person name="Kondo S."/>
            <person name="Saito H."/>
            <person name="Sato R."/>
            <person name="Murakawa M."/>
            <person name="Ihara Y."/>
            <person name="Oshima-Yamada Y."/>
            <person name="Ohtaka K."/>
            <person name="Satoh M."/>
            <person name="Sonobe K."/>
            <person name="Ishii M."/>
            <person name="Ohtani R."/>
            <person name="Kanamori-Sato M."/>
            <person name="Honoki R."/>
            <person name="Miyazaki D."/>
            <person name="Mochizuki H."/>
            <person name="Umetsu J."/>
            <person name="Higashi K."/>
            <person name="Shibata D."/>
            <person name="Kamiya Y."/>
            <person name="Sato N."/>
            <person name="Nakamura Y."/>
            <person name="Tabata S."/>
            <person name="Ida S."/>
            <person name="Kurokawa K."/>
            <person name="Ohta H."/>
        </authorList>
    </citation>
    <scope>NUCLEOTIDE SEQUENCE [LARGE SCALE GENOMIC DNA]</scope>
    <source>
        <strain evidence="12 13">NIES-2285</strain>
    </source>
</reference>
<dbReference type="GO" id="GO:0003730">
    <property type="term" value="F:mRNA 3'-UTR binding"/>
    <property type="evidence" value="ECO:0000318"/>
    <property type="project" value="GO_Central"/>
</dbReference>
<comment type="similarity">
    <text evidence="2 8">Belongs to the polyadenylate-binding protein type-1 family.</text>
</comment>
<evidence type="ECO:0000259" key="10">
    <source>
        <dbReference type="PROSITE" id="PS50102"/>
    </source>
</evidence>
<evidence type="ECO:0000313" key="13">
    <source>
        <dbReference type="Proteomes" id="UP000054558"/>
    </source>
</evidence>
<keyword evidence="4" id="KW-0677">Repeat</keyword>
<dbReference type="GO" id="GO:0005634">
    <property type="term" value="C:nucleus"/>
    <property type="evidence" value="ECO:0000318"/>
    <property type="project" value="GO_Central"/>
</dbReference>
<evidence type="ECO:0000256" key="4">
    <source>
        <dbReference type="ARBA" id="ARBA00022737"/>
    </source>
</evidence>
<evidence type="ECO:0000256" key="8">
    <source>
        <dbReference type="RuleBase" id="RU362004"/>
    </source>
</evidence>
<dbReference type="NCBIfam" id="TIGR01628">
    <property type="entry name" value="PABP-1234"/>
    <property type="match status" value="1"/>
</dbReference>
<evidence type="ECO:0000256" key="3">
    <source>
        <dbReference type="ARBA" id="ARBA00022490"/>
    </source>
</evidence>
<proteinExistence type="inferred from homology"/>
<dbReference type="FunFam" id="3.30.70.330:FF:000648">
    <property type="entry name" value="Polyadenylate-binding protein"/>
    <property type="match status" value="1"/>
</dbReference>
<dbReference type="AlphaFoldDB" id="A0A1Y1HZC1"/>
<keyword evidence="13" id="KW-1185">Reference proteome</keyword>
<dbReference type="GO" id="GO:0008143">
    <property type="term" value="F:poly(A) binding"/>
    <property type="evidence" value="ECO:0000318"/>
    <property type="project" value="GO_Central"/>
</dbReference>
<dbReference type="CDD" id="cd12380">
    <property type="entry name" value="RRM3_I_PABPs"/>
    <property type="match status" value="1"/>
</dbReference>
<dbReference type="SUPFAM" id="SSF63570">
    <property type="entry name" value="PABC (PABP) domain"/>
    <property type="match status" value="1"/>
</dbReference>
<dbReference type="InterPro" id="IPR012677">
    <property type="entry name" value="Nucleotide-bd_a/b_plait_sf"/>
</dbReference>
<dbReference type="EMBL" id="DF237122">
    <property type="protein sequence ID" value="GAQ84020.1"/>
    <property type="molecule type" value="Genomic_DNA"/>
</dbReference>
<dbReference type="InterPro" id="IPR036053">
    <property type="entry name" value="PABP-dom"/>
</dbReference>
<dbReference type="PROSITE" id="PS51309">
    <property type="entry name" value="PABC"/>
    <property type="match status" value="1"/>
</dbReference>
<dbReference type="Pfam" id="PF00658">
    <property type="entry name" value="MLLE"/>
    <property type="match status" value="1"/>
</dbReference>
<dbReference type="InterPro" id="IPR002004">
    <property type="entry name" value="PABP_HYD_C"/>
</dbReference>
<feature type="domain" description="RRM" evidence="10">
    <location>
        <begin position="297"/>
        <end position="374"/>
    </location>
</feature>
<feature type="domain" description="RRM" evidence="10">
    <location>
        <begin position="104"/>
        <end position="180"/>
    </location>
</feature>
<feature type="region of interest" description="Disordered" evidence="9">
    <location>
        <begin position="437"/>
        <end position="518"/>
    </location>
</feature>
<evidence type="ECO:0000313" key="12">
    <source>
        <dbReference type="EMBL" id="GAQ84020.1"/>
    </source>
</evidence>
<feature type="compositionally biased region" description="Low complexity" evidence="9">
    <location>
        <begin position="462"/>
        <end position="492"/>
    </location>
</feature>
<dbReference type="InterPro" id="IPR000504">
    <property type="entry name" value="RRM_dom"/>
</dbReference>
<gene>
    <name evidence="12" type="ORF">KFL_001730130</name>
</gene>
<name>A0A1Y1HZC1_KLENI</name>
<dbReference type="InterPro" id="IPR034364">
    <property type="entry name" value="PABP_RRM1"/>
</dbReference>
<feature type="domain" description="RRM" evidence="10">
    <location>
        <begin position="13"/>
        <end position="94"/>
    </location>
</feature>
<dbReference type="Proteomes" id="UP000054558">
    <property type="component" value="Unassembled WGS sequence"/>
</dbReference>
<dbReference type="PROSITE" id="PS50102">
    <property type="entry name" value="RRM"/>
    <property type="match status" value="4"/>
</dbReference>
<dbReference type="FunFam" id="1.10.1900.10:FF:000004">
    <property type="entry name" value="Polyadenylate-binding protein"/>
    <property type="match status" value="1"/>
</dbReference>
<dbReference type="GO" id="GO:1990904">
    <property type="term" value="C:ribonucleoprotein complex"/>
    <property type="evidence" value="ECO:0000318"/>
    <property type="project" value="GO_Central"/>
</dbReference>
<dbReference type="FunFam" id="3.30.70.330:FF:000003">
    <property type="entry name" value="Polyadenylate-binding protein"/>
    <property type="match status" value="1"/>
</dbReference>
<keyword evidence="5" id="KW-0810">Translation regulation</keyword>
<dbReference type="OrthoDB" id="19742at2759"/>
<dbReference type="InterPro" id="IPR006515">
    <property type="entry name" value="PABP_1234"/>
</dbReference>
<feature type="domain" description="PABC" evidence="11">
    <location>
        <begin position="538"/>
        <end position="615"/>
    </location>
</feature>
<keyword evidence="6 7" id="KW-0694">RNA-binding</keyword>
<evidence type="ECO:0000256" key="5">
    <source>
        <dbReference type="ARBA" id="ARBA00022845"/>
    </source>
</evidence>
<dbReference type="InterPro" id="IPR045305">
    <property type="entry name" value="RRM2_I_PABPs"/>
</dbReference>
<evidence type="ECO:0000256" key="6">
    <source>
        <dbReference type="ARBA" id="ARBA00022884"/>
    </source>
</evidence>
<evidence type="ECO:0000256" key="9">
    <source>
        <dbReference type="SAM" id="MobiDB-lite"/>
    </source>
</evidence>
<dbReference type="SMART" id="SM00360">
    <property type="entry name" value="RRM"/>
    <property type="match status" value="4"/>
</dbReference>
<evidence type="ECO:0000259" key="11">
    <source>
        <dbReference type="PROSITE" id="PS51309"/>
    </source>
</evidence>
<evidence type="ECO:0000256" key="7">
    <source>
        <dbReference type="PROSITE-ProRule" id="PRU00176"/>
    </source>
</evidence>
<accession>A0A1Y1HZC1</accession>
<feature type="compositionally biased region" description="Low complexity" evidence="9">
    <location>
        <begin position="440"/>
        <end position="449"/>
    </location>
</feature>